<evidence type="ECO:0000313" key="3">
    <source>
        <dbReference type="Proteomes" id="UP000314294"/>
    </source>
</evidence>
<dbReference type="AlphaFoldDB" id="A0A4Z2IDQ6"/>
<comment type="caution">
    <text evidence="2">The sequence shown here is derived from an EMBL/GenBank/DDBJ whole genome shotgun (WGS) entry which is preliminary data.</text>
</comment>
<proteinExistence type="predicted"/>
<feature type="region of interest" description="Disordered" evidence="1">
    <location>
        <begin position="1"/>
        <end position="23"/>
    </location>
</feature>
<reference evidence="2 3" key="1">
    <citation type="submission" date="2019-03" db="EMBL/GenBank/DDBJ databases">
        <title>First draft genome of Liparis tanakae, snailfish: a comprehensive survey of snailfish specific genes.</title>
        <authorList>
            <person name="Kim W."/>
            <person name="Song I."/>
            <person name="Jeong J.-H."/>
            <person name="Kim D."/>
            <person name="Kim S."/>
            <person name="Ryu S."/>
            <person name="Song J.Y."/>
            <person name="Lee S.K."/>
        </authorList>
    </citation>
    <scope>NUCLEOTIDE SEQUENCE [LARGE SCALE GENOMIC DNA]</scope>
    <source>
        <tissue evidence="2">Muscle</tissue>
    </source>
</reference>
<gene>
    <name evidence="2" type="ORF">EYF80_014346</name>
</gene>
<feature type="region of interest" description="Disordered" evidence="1">
    <location>
        <begin position="76"/>
        <end position="96"/>
    </location>
</feature>
<organism evidence="2 3">
    <name type="scientific">Liparis tanakae</name>
    <name type="common">Tanaka's snailfish</name>
    <dbReference type="NCBI Taxonomy" id="230148"/>
    <lineage>
        <taxon>Eukaryota</taxon>
        <taxon>Metazoa</taxon>
        <taxon>Chordata</taxon>
        <taxon>Craniata</taxon>
        <taxon>Vertebrata</taxon>
        <taxon>Euteleostomi</taxon>
        <taxon>Actinopterygii</taxon>
        <taxon>Neopterygii</taxon>
        <taxon>Teleostei</taxon>
        <taxon>Neoteleostei</taxon>
        <taxon>Acanthomorphata</taxon>
        <taxon>Eupercaria</taxon>
        <taxon>Perciformes</taxon>
        <taxon>Cottioidei</taxon>
        <taxon>Cottales</taxon>
        <taxon>Liparidae</taxon>
        <taxon>Liparis</taxon>
    </lineage>
</organism>
<evidence type="ECO:0000313" key="2">
    <source>
        <dbReference type="EMBL" id="TNN75534.1"/>
    </source>
</evidence>
<name>A0A4Z2IDQ6_9TELE</name>
<feature type="compositionally biased region" description="Basic and acidic residues" evidence="1">
    <location>
        <begin position="1"/>
        <end position="12"/>
    </location>
</feature>
<dbReference type="EMBL" id="SRLO01000103">
    <property type="protein sequence ID" value="TNN75534.1"/>
    <property type="molecule type" value="Genomic_DNA"/>
</dbReference>
<sequence>MKRAESSREHHSAQTSDGPSINDRLTAAFKNKTWRTVSSEMFGTECTAADQKLLWEKLQTPKQKKSLVCRRVQAPERDPGIPQKPLPAASNFLGPMSTAPRDGRTTCVARMLQGGAAGVETRTEVKVAGRALPVQLDSWWRRCSGYRCRLPFLSGADLHTRRQSTWQGAAGSDGPTVACFQL</sequence>
<protein>
    <submittedName>
        <fullName evidence="2">Uncharacterized protein</fullName>
    </submittedName>
</protein>
<dbReference type="Proteomes" id="UP000314294">
    <property type="component" value="Unassembled WGS sequence"/>
</dbReference>
<evidence type="ECO:0000256" key="1">
    <source>
        <dbReference type="SAM" id="MobiDB-lite"/>
    </source>
</evidence>
<keyword evidence="3" id="KW-1185">Reference proteome</keyword>
<accession>A0A4Z2IDQ6</accession>